<dbReference type="SUPFAM" id="SSF51445">
    <property type="entry name" value="(Trans)glycosidases"/>
    <property type="match status" value="1"/>
</dbReference>
<accession>A0A6P2K224</accession>
<feature type="domain" description="Beta-galactosidase C-terminal" evidence="13">
    <location>
        <begin position="616"/>
        <end position="659"/>
    </location>
</feature>
<dbReference type="InterPro" id="IPR003476">
    <property type="entry name" value="Glyco_hydro_42"/>
</dbReference>
<dbReference type="CDD" id="cd03143">
    <property type="entry name" value="A4_beta-galactosidase_middle_domain"/>
    <property type="match status" value="1"/>
</dbReference>
<feature type="domain" description="Glycoside hydrolase family 42 N-terminal" evidence="11">
    <location>
        <begin position="17"/>
        <end position="402"/>
    </location>
</feature>
<dbReference type="InterPro" id="IPR029062">
    <property type="entry name" value="Class_I_gatase-like"/>
</dbReference>
<dbReference type="InterPro" id="IPR013738">
    <property type="entry name" value="Beta_galactosidase_Trimer"/>
</dbReference>
<dbReference type="Pfam" id="PF08533">
    <property type="entry name" value="Glyco_hydro_42C"/>
    <property type="match status" value="1"/>
</dbReference>
<name>A0A6P2K224_BURL3</name>
<evidence type="ECO:0000256" key="6">
    <source>
        <dbReference type="ARBA" id="ARBA00022833"/>
    </source>
</evidence>
<dbReference type="AlphaFoldDB" id="A0A6P2K224"/>
<feature type="active site" description="Proton donor" evidence="9">
    <location>
        <position position="153"/>
    </location>
</feature>
<dbReference type="InterPro" id="IPR013529">
    <property type="entry name" value="Glyco_hydro_42_N"/>
</dbReference>
<keyword evidence="5 8" id="KW-0378">Hydrolase</keyword>
<dbReference type="Gene3D" id="3.20.20.80">
    <property type="entry name" value="Glycosidases"/>
    <property type="match status" value="1"/>
</dbReference>
<evidence type="ECO:0000313" key="15">
    <source>
        <dbReference type="Proteomes" id="UP000494218"/>
    </source>
</evidence>
<dbReference type="Proteomes" id="UP000494218">
    <property type="component" value="Unassembled WGS sequence"/>
</dbReference>
<dbReference type="Gene3D" id="3.40.50.880">
    <property type="match status" value="1"/>
</dbReference>
<evidence type="ECO:0000259" key="13">
    <source>
        <dbReference type="Pfam" id="PF08533"/>
    </source>
</evidence>
<feature type="binding site" evidence="10">
    <location>
        <position position="152"/>
    </location>
    <ligand>
        <name>substrate</name>
    </ligand>
</feature>
<evidence type="ECO:0000259" key="12">
    <source>
        <dbReference type="Pfam" id="PF08532"/>
    </source>
</evidence>
<dbReference type="Gene3D" id="2.60.40.1180">
    <property type="entry name" value="Golgi alpha-mannosidase II"/>
    <property type="match status" value="1"/>
</dbReference>
<evidence type="ECO:0000256" key="5">
    <source>
        <dbReference type="ARBA" id="ARBA00022801"/>
    </source>
</evidence>
<dbReference type="InterPro" id="IPR017853">
    <property type="entry name" value="GH"/>
</dbReference>
<reference evidence="14 15" key="1">
    <citation type="submission" date="2019-09" db="EMBL/GenBank/DDBJ databases">
        <authorList>
            <person name="Depoorter E."/>
        </authorList>
    </citation>
    <scope>NUCLEOTIDE SEQUENCE [LARGE SCALE GENOMIC DNA]</scope>
    <source>
        <strain evidence="14">LMG 23254</strain>
    </source>
</reference>
<dbReference type="Pfam" id="PF08532">
    <property type="entry name" value="Glyco_hydro_42M"/>
    <property type="match status" value="1"/>
</dbReference>
<dbReference type="PIRSF" id="PIRSF001084">
    <property type="entry name" value="B-galactosidase"/>
    <property type="match status" value="1"/>
</dbReference>
<dbReference type="GO" id="GO:0004565">
    <property type="term" value="F:beta-galactosidase activity"/>
    <property type="evidence" value="ECO:0007669"/>
    <property type="project" value="UniProtKB-EC"/>
</dbReference>
<dbReference type="EMBL" id="CABVPW010000009">
    <property type="protein sequence ID" value="VWB49341.1"/>
    <property type="molecule type" value="Genomic_DNA"/>
</dbReference>
<dbReference type="PANTHER" id="PTHR36447">
    <property type="entry name" value="BETA-GALACTOSIDASE GANA"/>
    <property type="match status" value="1"/>
</dbReference>
<evidence type="ECO:0000256" key="8">
    <source>
        <dbReference type="PIRNR" id="PIRNR001084"/>
    </source>
</evidence>
<sequence>MTFSPAGKDTAMRLGVCYYPEHWPREQWASDARRMAELGLSCVRIAEFAWSRMEPEPERYCWAWLDEAIDTLARHGLRIVLGTPTASPPKWLVDRHPDILPIGADGQVWQFGSRRHYDVSSPIYREHCVRIVDAMARRYGTHPAVIAWQTDNELGCHNTLPSHTLAALAGFRRWLAARYGEIAALNRAWGNVFWSMEYRSFSEIELPRHTPTDANPAHRLDFMRFQSDEVARFHALQVERIRAHSPGRDVLHNFMGFFTEFDHYAFARSGLDVAAWDSYPVPRTEVLPLDERDKHRWARTGHPDVSAFSHDLYRGIGRGRMWVMEQQAGPVNWGPHNPVPHAGAVRLWTWEAFAHGAELVSYFRWRQYPHAQEQLHSGLNTPDDRLSAGGREVARVAAELATLDPALTNARPVPARVALLFDYEADWMIRIQPHGADFDYQQHVFDWYRALRELGLDVDLVAANADLDGYALVVAPTLPVVPDGLVEQAARGGAHWLFGPRSGSRTAEFAIVPGLAPGRLRDVLPARIEQVESLRPSLAPRVRVDGVEGHAVRWRDHVEDTGEVDVLASFDDGVPALVAHGRVTYAPACFDPAVLRAVIARSAREAGLPVQALPDGVRLRRRGRLTFALNYGETPVPAPAPADATFVLGGPVIGAVDVAAWIAPD</sequence>
<evidence type="ECO:0000256" key="7">
    <source>
        <dbReference type="ARBA" id="ARBA00023295"/>
    </source>
</evidence>
<evidence type="ECO:0000313" key="14">
    <source>
        <dbReference type="EMBL" id="VWB49341.1"/>
    </source>
</evidence>
<dbReference type="GO" id="GO:0009341">
    <property type="term" value="C:beta-galactosidase complex"/>
    <property type="evidence" value="ECO:0007669"/>
    <property type="project" value="InterPro"/>
</dbReference>
<organism evidence="14 15">
    <name type="scientific">Burkholderia lata (strain ATCC 17760 / DSM 23089 / LMG 22485 / NCIMB 9086 / R18194 / 383)</name>
    <dbReference type="NCBI Taxonomy" id="482957"/>
    <lineage>
        <taxon>Bacteria</taxon>
        <taxon>Pseudomonadati</taxon>
        <taxon>Pseudomonadota</taxon>
        <taxon>Betaproteobacteria</taxon>
        <taxon>Burkholderiales</taxon>
        <taxon>Burkholderiaceae</taxon>
        <taxon>Burkholderia</taxon>
        <taxon>Burkholderia cepacia complex</taxon>
    </lineage>
</organism>
<feature type="active site" description="Nucleophile" evidence="9">
    <location>
        <position position="325"/>
    </location>
</feature>
<gene>
    <name evidence="14" type="ORF">BLA23254_02232</name>
</gene>
<dbReference type="EC" id="3.2.1.23" evidence="3 8"/>
<feature type="binding site" evidence="10">
    <location>
        <position position="333"/>
    </location>
    <ligand>
        <name>substrate</name>
    </ligand>
</feature>
<evidence type="ECO:0000256" key="2">
    <source>
        <dbReference type="ARBA" id="ARBA00005940"/>
    </source>
</evidence>
<dbReference type="GO" id="GO:0046872">
    <property type="term" value="F:metal ion binding"/>
    <property type="evidence" value="ECO:0007669"/>
    <property type="project" value="UniProtKB-KW"/>
</dbReference>
<evidence type="ECO:0000256" key="1">
    <source>
        <dbReference type="ARBA" id="ARBA00001412"/>
    </source>
</evidence>
<protein>
    <recommendedName>
        <fullName evidence="3 8">Beta-galactosidase</fullName>
        <shortName evidence="8">Beta-gal</shortName>
        <ecNumber evidence="3 8">3.2.1.23</ecNumber>
    </recommendedName>
</protein>
<keyword evidence="7 8" id="KW-0326">Glycosidase</keyword>
<proteinExistence type="inferred from homology"/>
<dbReference type="SUPFAM" id="SSF52317">
    <property type="entry name" value="Class I glutamine amidotransferase-like"/>
    <property type="match status" value="1"/>
</dbReference>
<dbReference type="GO" id="GO:0006012">
    <property type="term" value="P:galactose metabolic process"/>
    <property type="evidence" value="ECO:0007669"/>
    <property type="project" value="InterPro"/>
</dbReference>
<feature type="binding site" evidence="10">
    <location>
        <position position="114"/>
    </location>
    <ligand>
        <name>substrate</name>
    </ligand>
</feature>
<feature type="domain" description="Beta-galactosidase trimerisation" evidence="12">
    <location>
        <begin position="415"/>
        <end position="608"/>
    </location>
</feature>
<evidence type="ECO:0000256" key="9">
    <source>
        <dbReference type="PIRSR" id="PIRSR001084-1"/>
    </source>
</evidence>
<dbReference type="SUPFAM" id="SSF51011">
    <property type="entry name" value="Glycosyl hydrolase domain"/>
    <property type="match status" value="1"/>
</dbReference>
<dbReference type="InterPro" id="IPR013780">
    <property type="entry name" value="Glyco_hydro_b"/>
</dbReference>
<dbReference type="PANTHER" id="PTHR36447:SF2">
    <property type="entry name" value="BETA-GALACTOSIDASE YESZ"/>
    <property type="match status" value="1"/>
</dbReference>
<evidence type="ECO:0000259" key="11">
    <source>
        <dbReference type="Pfam" id="PF02449"/>
    </source>
</evidence>
<evidence type="ECO:0000256" key="10">
    <source>
        <dbReference type="PIRSR" id="PIRSR001084-2"/>
    </source>
</evidence>
<evidence type="ECO:0000256" key="3">
    <source>
        <dbReference type="ARBA" id="ARBA00012756"/>
    </source>
</evidence>
<comment type="similarity">
    <text evidence="2 8">Belongs to the glycosyl hydrolase 42 family.</text>
</comment>
<evidence type="ECO:0000256" key="4">
    <source>
        <dbReference type="ARBA" id="ARBA00022723"/>
    </source>
</evidence>
<keyword evidence="4" id="KW-0479">Metal-binding</keyword>
<dbReference type="Pfam" id="PF02449">
    <property type="entry name" value="Glyco_hydro_42"/>
    <property type="match status" value="1"/>
</dbReference>
<dbReference type="InterPro" id="IPR013739">
    <property type="entry name" value="Beta_galactosidase_C"/>
</dbReference>
<keyword evidence="6" id="KW-0862">Zinc</keyword>
<comment type="catalytic activity">
    <reaction evidence="1 8">
        <text>Hydrolysis of terminal non-reducing beta-D-galactose residues in beta-D-galactosides.</text>
        <dbReference type="EC" id="3.2.1.23"/>
    </reaction>
</comment>